<name>A0ABM9JYL2_9RALS</name>
<feature type="transmembrane region" description="Helical" evidence="12">
    <location>
        <begin position="100"/>
        <end position="121"/>
    </location>
</feature>
<sequence>MHSHHREGRPVVQNFAESLKTHRVQAADVQSVVRGEVRYAPVKSLWLTGMAVAGVVGGIWTFSWAAFAVFILTTGSVLLLGHSLGSHRKLIHDSYQCPKWLEYTLVYFGVQVGLAGPVGLLRQHDLRDYAQRLPDCHDYLRHGRSFWQDAWWQLHCELQLTHPPRIELEPRIANDRVYRFLERTWMLQQLPVALVLHGLGGWSFVFWGTCARVTAGVFGHWLIGYFAHNHGGMHYEVRGAAVQGRNIRFASLLTMGECWHNNHHAYPGSARLGLFAGEWDPGWWMLIALRRVGLVWNLRLPSDLPTRPELVRLPDEPAPPAKRPACRWHLMCPCRRLRARKAALL</sequence>
<feature type="domain" description="Fatty acid desaturase" evidence="13">
    <location>
        <begin position="63"/>
        <end position="268"/>
    </location>
</feature>
<evidence type="ECO:0000313" key="15">
    <source>
        <dbReference type="Proteomes" id="UP001189757"/>
    </source>
</evidence>
<proteinExistence type="inferred from homology"/>
<evidence type="ECO:0000256" key="1">
    <source>
        <dbReference type="ARBA" id="ARBA00004141"/>
    </source>
</evidence>
<evidence type="ECO:0000256" key="3">
    <source>
        <dbReference type="ARBA" id="ARBA00022516"/>
    </source>
</evidence>
<evidence type="ECO:0000256" key="6">
    <source>
        <dbReference type="ARBA" id="ARBA00022989"/>
    </source>
</evidence>
<keyword evidence="9" id="KW-0443">Lipid metabolism</keyword>
<keyword evidence="11" id="KW-0275">Fatty acid biosynthesis</keyword>
<keyword evidence="15" id="KW-1185">Reference proteome</keyword>
<evidence type="ECO:0000256" key="5">
    <source>
        <dbReference type="ARBA" id="ARBA00022832"/>
    </source>
</evidence>
<evidence type="ECO:0000259" key="13">
    <source>
        <dbReference type="Pfam" id="PF00487"/>
    </source>
</evidence>
<keyword evidence="8" id="KW-0408">Iron</keyword>
<keyword evidence="6 12" id="KW-1133">Transmembrane helix</keyword>
<evidence type="ECO:0000256" key="4">
    <source>
        <dbReference type="ARBA" id="ARBA00022692"/>
    </source>
</evidence>
<keyword evidence="7" id="KW-0560">Oxidoreductase</keyword>
<dbReference type="InterPro" id="IPR015876">
    <property type="entry name" value="Acyl-CoA_DS"/>
</dbReference>
<dbReference type="PANTHER" id="PTHR11351">
    <property type="entry name" value="ACYL-COA DESATURASE"/>
    <property type="match status" value="1"/>
</dbReference>
<organism evidence="14 15">
    <name type="scientific">Ralstonia flaminis</name>
    <dbReference type="NCBI Taxonomy" id="3058597"/>
    <lineage>
        <taxon>Bacteria</taxon>
        <taxon>Pseudomonadati</taxon>
        <taxon>Pseudomonadota</taxon>
        <taxon>Betaproteobacteria</taxon>
        <taxon>Burkholderiales</taxon>
        <taxon>Burkholderiaceae</taxon>
        <taxon>Ralstonia</taxon>
    </lineage>
</organism>
<dbReference type="CDD" id="cd03505">
    <property type="entry name" value="Delta9-FADS-like"/>
    <property type="match status" value="1"/>
</dbReference>
<evidence type="ECO:0000256" key="9">
    <source>
        <dbReference type="ARBA" id="ARBA00023098"/>
    </source>
</evidence>
<keyword evidence="3" id="KW-0444">Lipid biosynthesis</keyword>
<protein>
    <recommendedName>
        <fullName evidence="13">Fatty acid desaturase domain-containing protein</fullName>
    </recommendedName>
</protein>
<evidence type="ECO:0000313" key="14">
    <source>
        <dbReference type="EMBL" id="CAJ0808656.1"/>
    </source>
</evidence>
<evidence type="ECO:0000256" key="7">
    <source>
        <dbReference type="ARBA" id="ARBA00023002"/>
    </source>
</evidence>
<feature type="transmembrane region" description="Helical" evidence="12">
    <location>
        <begin position="51"/>
        <end position="80"/>
    </location>
</feature>
<dbReference type="Pfam" id="PF00487">
    <property type="entry name" value="FA_desaturase"/>
    <property type="match status" value="1"/>
</dbReference>
<dbReference type="PANTHER" id="PTHR11351:SF31">
    <property type="entry name" value="DESATURASE 1, ISOFORM A-RELATED"/>
    <property type="match status" value="1"/>
</dbReference>
<evidence type="ECO:0000256" key="8">
    <source>
        <dbReference type="ARBA" id="ARBA00023004"/>
    </source>
</evidence>
<keyword evidence="5" id="KW-0276">Fatty acid metabolism</keyword>
<dbReference type="InterPro" id="IPR005804">
    <property type="entry name" value="FA_desaturase_dom"/>
</dbReference>
<comment type="similarity">
    <text evidence="2">Belongs to the fatty acid desaturase type 2 family.</text>
</comment>
<accession>A0ABM9JYL2</accession>
<keyword evidence="10 12" id="KW-0472">Membrane</keyword>
<keyword evidence="4 12" id="KW-0812">Transmembrane</keyword>
<dbReference type="EMBL" id="CATZLL010000001">
    <property type="protein sequence ID" value="CAJ0808656.1"/>
    <property type="molecule type" value="Genomic_DNA"/>
</dbReference>
<reference evidence="14 15" key="1">
    <citation type="submission" date="2023-07" db="EMBL/GenBank/DDBJ databases">
        <authorList>
            <person name="Peeters C."/>
        </authorList>
    </citation>
    <scope>NUCLEOTIDE SEQUENCE [LARGE SCALE GENOMIC DNA]</scope>
    <source>
        <strain evidence="14 15">LMG 18101</strain>
    </source>
</reference>
<evidence type="ECO:0000256" key="12">
    <source>
        <dbReference type="SAM" id="Phobius"/>
    </source>
</evidence>
<dbReference type="Proteomes" id="UP001189757">
    <property type="component" value="Unassembled WGS sequence"/>
</dbReference>
<evidence type="ECO:0000256" key="10">
    <source>
        <dbReference type="ARBA" id="ARBA00023136"/>
    </source>
</evidence>
<evidence type="ECO:0000256" key="11">
    <source>
        <dbReference type="ARBA" id="ARBA00023160"/>
    </source>
</evidence>
<comment type="caution">
    <text evidence="14">The sequence shown here is derived from an EMBL/GenBank/DDBJ whole genome shotgun (WGS) entry which is preliminary data.</text>
</comment>
<gene>
    <name evidence="14" type="ORF">LMG18101_00411</name>
</gene>
<evidence type="ECO:0000256" key="2">
    <source>
        <dbReference type="ARBA" id="ARBA00008749"/>
    </source>
</evidence>
<comment type="subcellular location">
    <subcellularLocation>
        <location evidence="1">Membrane</location>
        <topology evidence="1">Multi-pass membrane protein</topology>
    </subcellularLocation>
</comment>